<dbReference type="InterPro" id="IPR027417">
    <property type="entry name" value="P-loop_NTPase"/>
</dbReference>
<dbReference type="GO" id="GO:0007018">
    <property type="term" value="P:microtubule-based movement"/>
    <property type="evidence" value="ECO:0007669"/>
    <property type="project" value="InterPro"/>
</dbReference>
<dbReference type="SMART" id="SM00129">
    <property type="entry name" value="KISc"/>
    <property type="match status" value="1"/>
</dbReference>
<comment type="similarity">
    <text evidence="1">Belongs to the TRAFAC class myosin-kinesin ATPase superfamily. Kinesin family. KIN-7 subfamily.</text>
</comment>
<evidence type="ECO:0000313" key="7">
    <source>
        <dbReference type="EMBL" id="GER47552.1"/>
    </source>
</evidence>
<dbReference type="PROSITE" id="PS50067">
    <property type="entry name" value="KINESIN_MOTOR_2"/>
    <property type="match status" value="1"/>
</dbReference>
<sequence>MAITGSGEKVIAGNEERINVSVRLRPLNDDEVLSNEVCDWERINDDTIVFKNLDSGRSMHPMAYTFDSVFGTDCSTREVYKHGAKDVAISVVRGINSTVFAYGQKSSGKTYTMTGITEYAIADIYEYIKKHSNRDFILKFSAMEIYNESIRDLLGSDSTPLRLLDDLEGGTIVENLTEVILRDRNHANELLSICRAQRNITDTSLSEISSGTHHIIRVTIESSSREFLGSNNTSTLAATVNFVDLAASEYASQLLSSSTRMGSKEVCHINRSLITLGTVIHKLSKDANGQIPYGDSKLTQILKTSLGGNSKTAIICTISPARSQVDQSRNTLVFASHAKEVATKSRVNVVMYDKTLVNHLQKEVARLERELKNNRNDFGPSHYYAMLREKDSQIEKSQVKEFIQILGDDASSMTQVGSGHYPHLRVQKSDSDVDKQESSPLAHPTLDIENPTFSNRHSTSSTENHVKVPFFEDSFDHGYTSPRILLSSSNSSVSESYHIWPETEERASQAAVRIEEERNQADEYQVKEDPPSKESPALDKNCDFSTIQYLNKDSCGGKSLNLARSSSCRVSVTSDSSSLWLKSEEYGGDTTPAVGLERNTRMDSSDEKFVAGEDGIISSNRDLSEKTELQSGEEINNGREKEVVTQKGKTTEDECRGLTSWPVEFRRLQREIIELWNACNISLLHRTYFFLLFQGDPSDAIYLEVEMRRMKLLKDKFSCGDKAVVDGRTLTLSSSAKALRQERRTLSEQMSKKFSEQERENLFSEWGIGLNTKLRRLQLARLVWSKTEDVNHVTESAFLVAKLVGLIEPGQAPDMEMFGLNFTHKCSTGISTFKRSLVSLL</sequence>
<protein>
    <submittedName>
        <fullName evidence="7">Kinesin motor family protein</fullName>
    </submittedName>
</protein>
<name>A0A5A7QRL7_STRAF</name>
<proteinExistence type="inferred from homology"/>
<accession>A0A5A7QRL7</accession>
<keyword evidence="2" id="KW-0493">Microtubule</keyword>
<dbReference type="Pfam" id="PF00225">
    <property type="entry name" value="Kinesin"/>
    <property type="match status" value="1"/>
</dbReference>
<reference evidence="8" key="1">
    <citation type="journal article" date="2019" name="Curr. Biol.">
        <title>Genome Sequence of Striga asiatica Provides Insight into the Evolution of Plant Parasitism.</title>
        <authorList>
            <person name="Yoshida S."/>
            <person name="Kim S."/>
            <person name="Wafula E.K."/>
            <person name="Tanskanen J."/>
            <person name="Kim Y.M."/>
            <person name="Honaas L."/>
            <person name="Yang Z."/>
            <person name="Spallek T."/>
            <person name="Conn C.E."/>
            <person name="Ichihashi Y."/>
            <person name="Cheong K."/>
            <person name="Cui S."/>
            <person name="Der J.P."/>
            <person name="Gundlach H."/>
            <person name="Jiao Y."/>
            <person name="Hori C."/>
            <person name="Ishida J.K."/>
            <person name="Kasahara H."/>
            <person name="Kiba T."/>
            <person name="Kim M.S."/>
            <person name="Koo N."/>
            <person name="Laohavisit A."/>
            <person name="Lee Y.H."/>
            <person name="Lumba S."/>
            <person name="McCourt P."/>
            <person name="Mortimer J.C."/>
            <person name="Mutuku J.M."/>
            <person name="Nomura T."/>
            <person name="Sasaki-Sekimoto Y."/>
            <person name="Seto Y."/>
            <person name="Wang Y."/>
            <person name="Wakatake T."/>
            <person name="Sakakibara H."/>
            <person name="Demura T."/>
            <person name="Yamaguchi S."/>
            <person name="Yoneyama K."/>
            <person name="Manabe R.I."/>
            <person name="Nelson D.C."/>
            <person name="Schulman A.H."/>
            <person name="Timko M.P."/>
            <person name="dePamphilis C.W."/>
            <person name="Choi D."/>
            <person name="Shirasu K."/>
        </authorList>
    </citation>
    <scope>NUCLEOTIDE SEQUENCE [LARGE SCALE GENOMIC DNA]</scope>
    <source>
        <strain evidence="8">cv. UVA1</strain>
    </source>
</reference>
<dbReference type="GO" id="GO:0005874">
    <property type="term" value="C:microtubule"/>
    <property type="evidence" value="ECO:0007669"/>
    <property type="project" value="UniProtKB-KW"/>
</dbReference>
<feature type="domain" description="Kinesin motor" evidence="6">
    <location>
        <begin position="17"/>
        <end position="341"/>
    </location>
</feature>
<organism evidence="7 8">
    <name type="scientific">Striga asiatica</name>
    <name type="common">Asiatic witchweed</name>
    <name type="synonym">Buchnera asiatica</name>
    <dbReference type="NCBI Taxonomy" id="4170"/>
    <lineage>
        <taxon>Eukaryota</taxon>
        <taxon>Viridiplantae</taxon>
        <taxon>Streptophyta</taxon>
        <taxon>Embryophyta</taxon>
        <taxon>Tracheophyta</taxon>
        <taxon>Spermatophyta</taxon>
        <taxon>Magnoliopsida</taxon>
        <taxon>eudicotyledons</taxon>
        <taxon>Gunneridae</taxon>
        <taxon>Pentapetalae</taxon>
        <taxon>asterids</taxon>
        <taxon>lamiids</taxon>
        <taxon>Lamiales</taxon>
        <taxon>Orobanchaceae</taxon>
        <taxon>Buchnereae</taxon>
        <taxon>Striga</taxon>
    </lineage>
</organism>
<dbReference type="GO" id="GO:0003777">
    <property type="term" value="F:microtubule motor activity"/>
    <property type="evidence" value="ECO:0007669"/>
    <property type="project" value="InterPro"/>
</dbReference>
<dbReference type="InterPro" id="IPR027640">
    <property type="entry name" value="Kinesin-like_fam"/>
</dbReference>
<gene>
    <name evidence="7" type="ORF">STAS_24664</name>
</gene>
<evidence type="ECO:0000256" key="3">
    <source>
        <dbReference type="ARBA" id="ARBA00023175"/>
    </source>
</evidence>
<feature type="compositionally biased region" description="Polar residues" evidence="5">
    <location>
        <begin position="451"/>
        <end position="462"/>
    </location>
</feature>
<evidence type="ECO:0000313" key="8">
    <source>
        <dbReference type="Proteomes" id="UP000325081"/>
    </source>
</evidence>
<evidence type="ECO:0000256" key="2">
    <source>
        <dbReference type="ARBA" id="ARBA00022701"/>
    </source>
</evidence>
<dbReference type="PANTHER" id="PTHR47968">
    <property type="entry name" value="CENTROMERE PROTEIN E"/>
    <property type="match status" value="1"/>
</dbReference>
<keyword evidence="3 4" id="KW-0505">Motor protein</keyword>
<evidence type="ECO:0000256" key="4">
    <source>
        <dbReference type="PROSITE-ProRule" id="PRU00283"/>
    </source>
</evidence>
<dbReference type="GO" id="GO:0008017">
    <property type="term" value="F:microtubule binding"/>
    <property type="evidence" value="ECO:0007669"/>
    <property type="project" value="InterPro"/>
</dbReference>
<dbReference type="PRINTS" id="PR00380">
    <property type="entry name" value="KINESINHEAVY"/>
</dbReference>
<evidence type="ECO:0000259" key="6">
    <source>
        <dbReference type="PROSITE" id="PS50067"/>
    </source>
</evidence>
<dbReference type="InterPro" id="IPR001752">
    <property type="entry name" value="Kinesin_motor_dom"/>
</dbReference>
<feature type="region of interest" description="Disordered" evidence="5">
    <location>
        <begin position="414"/>
        <end position="462"/>
    </location>
</feature>
<feature type="binding site" evidence="4">
    <location>
        <begin position="103"/>
        <end position="110"/>
    </location>
    <ligand>
        <name>ATP</name>
        <dbReference type="ChEBI" id="CHEBI:30616"/>
    </ligand>
</feature>
<dbReference type="GO" id="GO:0005524">
    <property type="term" value="F:ATP binding"/>
    <property type="evidence" value="ECO:0007669"/>
    <property type="project" value="UniProtKB-UniRule"/>
</dbReference>
<feature type="compositionally biased region" description="Basic and acidic residues" evidence="5">
    <location>
        <begin position="427"/>
        <end position="437"/>
    </location>
</feature>
<dbReference type="PANTHER" id="PTHR47968:SF55">
    <property type="entry name" value="KINESIN-LIKE PROTEIN KIN-7H"/>
    <property type="match status" value="1"/>
</dbReference>
<dbReference type="Pfam" id="PF11995">
    <property type="entry name" value="DUF3490"/>
    <property type="match status" value="1"/>
</dbReference>
<dbReference type="SUPFAM" id="SSF52540">
    <property type="entry name" value="P-loop containing nucleoside triphosphate hydrolases"/>
    <property type="match status" value="1"/>
</dbReference>
<keyword evidence="4" id="KW-0067">ATP-binding</keyword>
<dbReference type="Proteomes" id="UP000325081">
    <property type="component" value="Unassembled WGS sequence"/>
</dbReference>
<dbReference type="EMBL" id="BKCP01007959">
    <property type="protein sequence ID" value="GER47552.1"/>
    <property type="molecule type" value="Genomic_DNA"/>
</dbReference>
<keyword evidence="8" id="KW-1185">Reference proteome</keyword>
<feature type="region of interest" description="Disordered" evidence="5">
    <location>
        <begin position="517"/>
        <end position="540"/>
    </location>
</feature>
<dbReference type="AlphaFoldDB" id="A0A5A7QRL7"/>
<keyword evidence="4" id="KW-0547">Nucleotide-binding</keyword>
<dbReference type="OrthoDB" id="3176171at2759"/>
<comment type="caution">
    <text evidence="7">The sequence shown here is derived from an EMBL/GenBank/DDBJ whole genome shotgun (WGS) entry which is preliminary data.</text>
</comment>
<evidence type="ECO:0000256" key="1">
    <source>
        <dbReference type="ARBA" id="ARBA00007310"/>
    </source>
</evidence>
<dbReference type="InterPro" id="IPR021881">
    <property type="entry name" value="NACK_C"/>
</dbReference>
<dbReference type="Gene3D" id="3.40.850.10">
    <property type="entry name" value="Kinesin motor domain"/>
    <property type="match status" value="1"/>
</dbReference>
<evidence type="ECO:0000256" key="5">
    <source>
        <dbReference type="SAM" id="MobiDB-lite"/>
    </source>
</evidence>
<dbReference type="InterPro" id="IPR036961">
    <property type="entry name" value="Kinesin_motor_dom_sf"/>
</dbReference>